<dbReference type="InterPro" id="IPR050833">
    <property type="entry name" value="Poly_Biosynth_Transport"/>
</dbReference>
<feature type="transmembrane region" description="Helical" evidence="6">
    <location>
        <begin position="50"/>
        <end position="70"/>
    </location>
</feature>
<feature type="transmembrane region" description="Helical" evidence="6">
    <location>
        <begin position="409"/>
        <end position="429"/>
    </location>
</feature>
<evidence type="ECO:0000256" key="3">
    <source>
        <dbReference type="ARBA" id="ARBA00022692"/>
    </source>
</evidence>
<proteinExistence type="predicted"/>
<dbReference type="OrthoDB" id="512217at2"/>
<feature type="transmembrane region" description="Helical" evidence="6">
    <location>
        <begin position="134"/>
        <end position="158"/>
    </location>
</feature>
<feature type="transmembrane region" description="Helical" evidence="6">
    <location>
        <begin position="357"/>
        <end position="377"/>
    </location>
</feature>
<name>A0A512BGZ0_9BACT</name>
<gene>
    <name evidence="7" type="ORF">SAE01_37300</name>
</gene>
<feature type="transmembrane region" description="Helical" evidence="6">
    <location>
        <begin position="193"/>
        <end position="217"/>
    </location>
</feature>
<keyword evidence="5 6" id="KW-0472">Membrane</keyword>
<comment type="caution">
    <text evidence="7">The sequence shown here is derived from an EMBL/GenBank/DDBJ whole genome shotgun (WGS) entry which is preliminary data.</text>
</comment>
<evidence type="ECO:0000256" key="6">
    <source>
        <dbReference type="SAM" id="Phobius"/>
    </source>
</evidence>
<dbReference type="RefSeq" id="WP_147205345.1">
    <property type="nucleotide sequence ID" value="NZ_BJYT01000018.1"/>
</dbReference>
<organism evidence="7 8">
    <name type="scientific">Segetibacter aerophilus</name>
    <dbReference type="NCBI Taxonomy" id="670293"/>
    <lineage>
        <taxon>Bacteria</taxon>
        <taxon>Pseudomonadati</taxon>
        <taxon>Bacteroidota</taxon>
        <taxon>Chitinophagia</taxon>
        <taxon>Chitinophagales</taxon>
        <taxon>Chitinophagaceae</taxon>
        <taxon>Segetibacter</taxon>
    </lineage>
</organism>
<keyword evidence="2" id="KW-1003">Cell membrane</keyword>
<dbReference type="Pfam" id="PF01943">
    <property type="entry name" value="Polysacc_synt"/>
    <property type="match status" value="1"/>
</dbReference>
<keyword evidence="4 6" id="KW-1133">Transmembrane helix</keyword>
<dbReference type="EMBL" id="BJYT01000018">
    <property type="protein sequence ID" value="GEO11234.1"/>
    <property type="molecule type" value="Genomic_DNA"/>
</dbReference>
<comment type="subcellular location">
    <subcellularLocation>
        <location evidence="1">Cell membrane</location>
        <topology evidence="1">Multi-pass membrane protein</topology>
    </subcellularLocation>
</comment>
<evidence type="ECO:0000256" key="1">
    <source>
        <dbReference type="ARBA" id="ARBA00004651"/>
    </source>
</evidence>
<dbReference type="Proteomes" id="UP000321513">
    <property type="component" value="Unassembled WGS sequence"/>
</dbReference>
<dbReference type="AlphaFoldDB" id="A0A512BGZ0"/>
<dbReference type="CDD" id="cd12082">
    <property type="entry name" value="MATE_like"/>
    <property type="match status" value="1"/>
</dbReference>
<reference evidence="7 8" key="1">
    <citation type="submission" date="2019-07" db="EMBL/GenBank/DDBJ databases">
        <title>Whole genome shotgun sequence of Segetibacter aerophilus NBRC 106135.</title>
        <authorList>
            <person name="Hosoyama A."/>
            <person name="Uohara A."/>
            <person name="Ohji S."/>
            <person name="Ichikawa N."/>
        </authorList>
    </citation>
    <scope>NUCLEOTIDE SEQUENCE [LARGE SCALE GENOMIC DNA]</scope>
    <source>
        <strain evidence="7 8">NBRC 106135</strain>
    </source>
</reference>
<evidence type="ECO:0000256" key="5">
    <source>
        <dbReference type="ARBA" id="ARBA00023136"/>
    </source>
</evidence>
<evidence type="ECO:0000313" key="8">
    <source>
        <dbReference type="Proteomes" id="UP000321513"/>
    </source>
</evidence>
<dbReference type="PANTHER" id="PTHR30250:SF11">
    <property type="entry name" value="O-ANTIGEN TRANSPORTER-RELATED"/>
    <property type="match status" value="1"/>
</dbReference>
<feature type="transmembrane region" description="Helical" evidence="6">
    <location>
        <begin position="91"/>
        <end position="114"/>
    </location>
</feature>
<feature type="transmembrane region" description="Helical" evidence="6">
    <location>
        <begin position="277"/>
        <end position="298"/>
    </location>
</feature>
<dbReference type="GO" id="GO:0005886">
    <property type="term" value="C:plasma membrane"/>
    <property type="evidence" value="ECO:0007669"/>
    <property type="project" value="UniProtKB-SubCell"/>
</dbReference>
<keyword evidence="8" id="KW-1185">Reference proteome</keyword>
<protein>
    <submittedName>
        <fullName evidence="7">O-antigen export protein</fullName>
    </submittedName>
</protein>
<keyword evidence="3 6" id="KW-0812">Transmembrane</keyword>
<feature type="transmembrane region" description="Helical" evidence="6">
    <location>
        <begin position="170"/>
        <end position="187"/>
    </location>
</feature>
<evidence type="ECO:0000313" key="7">
    <source>
        <dbReference type="EMBL" id="GEO11234.1"/>
    </source>
</evidence>
<feature type="transmembrane region" description="Helical" evidence="6">
    <location>
        <begin position="384"/>
        <end position="403"/>
    </location>
</feature>
<evidence type="ECO:0000256" key="4">
    <source>
        <dbReference type="ARBA" id="ARBA00022989"/>
    </source>
</evidence>
<feature type="transmembrane region" description="Helical" evidence="6">
    <location>
        <begin position="319"/>
        <end position="337"/>
    </location>
</feature>
<dbReference type="PANTHER" id="PTHR30250">
    <property type="entry name" value="PST FAMILY PREDICTED COLANIC ACID TRANSPORTER"/>
    <property type="match status" value="1"/>
</dbReference>
<feature type="transmembrane region" description="Helical" evidence="6">
    <location>
        <begin position="20"/>
        <end position="44"/>
    </location>
</feature>
<feature type="transmembrane region" description="Helical" evidence="6">
    <location>
        <begin position="238"/>
        <end position="257"/>
    </location>
</feature>
<sequence length="445" mass="50200">MHKLLGTKNARSLLIRKNIIFSILIKGGSVLITLLLLPLTINYINPQQYGIWLTISGIVYWINIFDVGLGNGLKNEIGYALAVKDESKIKAYVSTAYALLFIIASALFIILSFICSFFNWNKILNISDNIDYSIYKITVLVLAFFCLQFFLQLINAVLSATQQVFKSSIILLWGQIIAITAIYILTLTVPPKLIILVFVLSGAPTLALTIASVYLYYTELKRFAPSVRLINFKYSKNLLNIGSSFFLIQLGAMALIHANNFIIARILGPQAVTIYNIPFRFFSILSMSFAIIMMPYWSAFTDAFASNDLNWIKESIKKIRLVWLFLSLTGILIYFFSNRIYKIWINDSIKVPASLSFSMLVYMIVYMWHTLHVYFLNGIGKIRLQLFVVLVGVLANIPLVIYLGKQFGLPGIVCGNSLTFGVMGLIYTVQYEKIISGKASGVWCK</sequence>
<dbReference type="InterPro" id="IPR002797">
    <property type="entry name" value="Polysacc_synth"/>
</dbReference>
<evidence type="ECO:0000256" key="2">
    <source>
        <dbReference type="ARBA" id="ARBA00022475"/>
    </source>
</evidence>
<accession>A0A512BGZ0</accession>